<accession>A0A6A6QU16</accession>
<protein>
    <submittedName>
        <fullName evidence="1">Uncharacterized protein</fullName>
    </submittedName>
</protein>
<proteinExistence type="predicted"/>
<evidence type="ECO:0000313" key="2">
    <source>
        <dbReference type="Proteomes" id="UP000799750"/>
    </source>
</evidence>
<dbReference type="AlphaFoldDB" id="A0A6A6QU16"/>
<name>A0A6A6QU16_9PEZI</name>
<organism evidence="1 2">
    <name type="scientific">Lophium mytilinum</name>
    <dbReference type="NCBI Taxonomy" id="390894"/>
    <lineage>
        <taxon>Eukaryota</taxon>
        <taxon>Fungi</taxon>
        <taxon>Dikarya</taxon>
        <taxon>Ascomycota</taxon>
        <taxon>Pezizomycotina</taxon>
        <taxon>Dothideomycetes</taxon>
        <taxon>Pleosporomycetidae</taxon>
        <taxon>Mytilinidiales</taxon>
        <taxon>Mytilinidiaceae</taxon>
        <taxon>Lophium</taxon>
    </lineage>
</organism>
<evidence type="ECO:0000313" key="1">
    <source>
        <dbReference type="EMBL" id="KAF2495450.1"/>
    </source>
</evidence>
<sequence>MDARLDLTTCVPALASRPNLTEEYLEFEAKNLAQFNDFLTSNSAVKDYLDSSAAFKILEIIQDEHVYDDRQVRLSASSSAFRHILQYFDAPTGFITAICKHWQTSGTGFRSLDMTGSFDHWCLVPVRVRTKCVKSDGNEAHRGSHAAAHQMNPFYYIHLAEDCRWKDLINAPFASIQDSLRISTAQSDPLCAHLAYLNNSITWWNDVLDTFNRELIAEEPSLQDGLETSAALAPVTSSAAINKKLHTMAAHLYRYGSELDRVDKIALELKTLHAKLRPVIDPDHFNTVDELVEWQRIDQGFDQIISQMTALRGFREELKRKTSNILALLFNNMQLLNDDRMQEILRATQEDTRRSQDLAISMKEDSIAMKTRRKTIGYLPHSLT</sequence>
<dbReference type="Proteomes" id="UP000799750">
    <property type="component" value="Unassembled WGS sequence"/>
</dbReference>
<dbReference type="OrthoDB" id="3561681at2759"/>
<gene>
    <name evidence="1" type="ORF">BU16DRAFT_582128</name>
</gene>
<reference evidence="1" key="1">
    <citation type="journal article" date="2020" name="Stud. Mycol.">
        <title>101 Dothideomycetes genomes: a test case for predicting lifestyles and emergence of pathogens.</title>
        <authorList>
            <person name="Haridas S."/>
            <person name="Albert R."/>
            <person name="Binder M."/>
            <person name="Bloem J."/>
            <person name="Labutti K."/>
            <person name="Salamov A."/>
            <person name="Andreopoulos B."/>
            <person name="Baker S."/>
            <person name="Barry K."/>
            <person name="Bills G."/>
            <person name="Bluhm B."/>
            <person name="Cannon C."/>
            <person name="Castanera R."/>
            <person name="Culley D."/>
            <person name="Daum C."/>
            <person name="Ezra D."/>
            <person name="Gonzalez J."/>
            <person name="Henrissat B."/>
            <person name="Kuo A."/>
            <person name="Liang C."/>
            <person name="Lipzen A."/>
            <person name="Lutzoni F."/>
            <person name="Magnuson J."/>
            <person name="Mondo S."/>
            <person name="Nolan M."/>
            <person name="Ohm R."/>
            <person name="Pangilinan J."/>
            <person name="Park H.-J."/>
            <person name="Ramirez L."/>
            <person name="Alfaro M."/>
            <person name="Sun H."/>
            <person name="Tritt A."/>
            <person name="Yoshinaga Y."/>
            <person name="Zwiers L.-H."/>
            <person name="Turgeon B."/>
            <person name="Goodwin S."/>
            <person name="Spatafora J."/>
            <person name="Crous P."/>
            <person name="Grigoriev I."/>
        </authorList>
    </citation>
    <scope>NUCLEOTIDE SEQUENCE</scope>
    <source>
        <strain evidence="1">CBS 269.34</strain>
    </source>
</reference>
<keyword evidence="2" id="KW-1185">Reference proteome</keyword>
<dbReference type="EMBL" id="MU004189">
    <property type="protein sequence ID" value="KAF2495450.1"/>
    <property type="molecule type" value="Genomic_DNA"/>
</dbReference>